<dbReference type="RefSeq" id="WP_058261610.1">
    <property type="nucleotide sequence ID" value="NZ_CP051181.1"/>
</dbReference>
<dbReference type="InterPro" id="IPR003661">
    <property type="entry name" value="HisK_dim/P_dom"/>
</dbReference>
<feature type="modified residue" description="4-aspartylphosphate" evidence="7">
    <location>
        <position position="539"/>
    </location>
</feature>
<keyword evidence="4 11" id="KW-0808">Transferase</keyword>
<dbReference type="EMBL" id="CYSA01000008">
    <property type="protein sequence ID" value="CUH63687.1"/>
    <property type="molecule type" value="Genomic_DNA"/>
</dbReference>
<dbReference type="Gene3D" id="3.40.50.2300">
    <property type="match status" value="1"/>
</dbReference>
<evidence type="ECO:0000259" key="10">
    <source>
        <dbReference type="PROSITE" id="PS50110"/>
    </source>
</evidence>
<dbReference type="AlphaFoldDB" id="A0A0P1F6Q1"/>
<proteinExistence type="predicted"/>
<sequence length="732" mass="80701">MSKDTDIMKAQFEPVNTCRHDKRLRAALIKLSFAGLLAVFAIFQVFNIVQFVTNGAQDIAISTQRLKVLRDVETIVASIGDNIPKYLAANNPASLVDAEAVITARFTELSSHGPEDDVMAIDALRNATLGLMTSLQTAIKSRDEMALWDAVDMQRTAFETSLQIAISEQEHIAHGGLSGLVEKSQFTVFALMIVLAATVFLLTTVLVTGFREMKHREEVERDLRAAVQRATESSLAKSQFLATVTHELRTPLNAIIGYSELLGGEKLSRDQRQQVSRLSNAGQTLSKIVDDVLDLSRIEAGAMELRDESFCPRELLQEAIDLVSVHSCAKGLVLTSETGREVPKSLRGDPLRLSQVLLNLLNNAIKFTPDGFVTLRMTSRMNEDGTAQLRFEVQDSGIGISIADQDRLFQRFSQMQNGAQEYHGGSGLGLSISQGLIEQMGGKINVFSRLGEGTIFWFHVNLPIVETDFQAQPEVQIEEMPVSLADHVKSVMLIDDSEDTADVLRRILLREGVQCDAITDVSLALDQIVEHGPDVILCDMQMPKITGHELTRCIRALPKPFCDIPIVAFSANTMKSDIEDMLLAGADGYLAKPFQAHDVIEAVLAVVTNRPAIIENAAQPIVTVAETPGELEDLVDLMGSDWALKFIERLSHRLELFFKDGKDTAKRISVVHSVVAEAGQLGLRDLAWTASALEEALRAGTRSVNEEARFRNEARNFLSRLPVYTSRIRQAQ</sequence>
<dbReference type="CDD" id="cd00082">
    <property type="entry name" value="HisKA"/>
    <property type="match status" value="1"/>
</dbReference>
<dbReference type="PRINTS" id="PR00344">
    <property type="entry name" value="BCTRLSENSOR"/>
</dbReference>
<feature type="domain" description="Response regulatory" evidence="10">
    <location>
        <begin position="490"/>
        <end position="607"/>
    </location>
</feature>
<evidence type="ECO:0000256" key="7">
    <source>
        <dbReference type="PROSITE-ProRule" id="PRU00169"/>
    </source>
</evidence>
<evidence type="ECO:0000256" key="2">
    <source>
        <dbReference type="ARBA" id="ARBA00012438"/>
    </source>
</evidence>
<evidence type="ECO:0000259" key="9">
    <source>
        <dbReference type="PROSITE" id="PS50109"/>
    </source>
</evidence>
<keyword evidence="12" id="KW-1185">Reference proteome</keyword>
<evidence type="ECO:0000256" key="3">
    <source>
        <dbReference type="ARBA" id="ARBA00022553"/>
    </source>
</evidence>
<evidence type="ECO:0000256" key="6">
    <source>
        <dbReference type="ARBA" id="ARBA00023012"/>
    </source>
</evidence>
<name>A0A0P1F6Q1_THAGE</name>
<dbReference type="OrthoDB" id="9801651at2"/>
<reference evidence="11 12" key="1">
    <citation type="submission" date="2015-09" db="EMBL/GenBank/DDBJ databases">
        <authorList>
            <consortium name="Swine Surveillance"/>
        </authorList>
    </citation>
    <scope>NUCLEOTIDE SEQUENCE [LARGE SCALE GENOMIC DNA]</scope>
    <source>
        <strain evidence="11 12">CECT 4357</strain>
    </source>
</reference>
<dbReference type="SUPFAM" id="SSF52172">
    <property type="entry name" value="CheY-like"/>
    <property type="match status" value="1"/>
</dbReference>
<dbReference type="SMART" id="SM00388">
    <property type="entry name" value="HisKA"/>
    <property type="match status" value="1"/>
</dbReference>
<dbReference type="CDD" id="cd17546">
    <property type="entry name" value="REC_hyHK_CKI1_RcsC-like"/>
    <property type="match status" value="1"/>
</dbReference>
<keyword evidence="5 11" id="KW-0418">Kinase</keyword>
<dbReference type="Pfam" id="PF02518">
    <property type="entry name" value="HATPase_c"/>
    <property type="match status" value="1"/>
</dbReference>
<keyword evidence="8" id="KW-0472">Membrane</keyword>
<dbReference type="PANTHER" id="PTHR43047">
    <property type="entry name" value="TWO-COMPONENT HISTIDINE PROTEIN KINASE"/>
    <property type="match status" value="1"/>
</dbReference>
<dbReference type="InterPro" id="IPR003594">
    <property type="entry name" value="HATPase_dom"/>
</dbReference>
<dbReference type="Gene3D" id="3.30.565.10">
    <property type="entry name" value="Histidine kinase-like ATPase, C-terminal domain"/>
    <property type="match status" value="1"/>
</dbReference>
<dbReference type="PROSITE" id="PS50110">
    <property type="entry name" value="RESPONSE_REGULATORY"/>
    <property type="match status" value="1"/>
</dbReference>
<feature type="transmembrane region" description="Helical" evidence="8">
    <location>
        <begin position="186"/>
        <end position="207"/>
    </location>
</feature>
<dbReference type="InterPro" id="IPR036097">
    <property type="entry name" value="HisK_dim/P_sf"/>
</dbReference>
<dbReference type="SUPFAM" id="SSF55874">
    <property type="entry name" value="ATPase domain of HSP90 chaperone/DNA topoisomerase II/histidine kinase"/>
    <property type="match status" value="1"/>
</dbReference>
<dbReference type="STRING" id="53501.SAMN04488043_11368"/>
<evidence type="ECO:0000313" key="12">
    <source>
        <dbReference type="Proteomes" id="UP000051587"/>
    </source>
</evidence>
<dbReference type="GO" id="GO:0000155">
    <property type="term" value="F:phosphorelay sensor kinase activity"/>
    <property type="evidence" value="ECO:0007669"/>
    <property type="project" value="InterPro"/>
</dbReference>
<dbReference type="InterPro" id="IPR001789">
    <property type="entry name" value="Sig_transdc_resp-reg_receiver"/>
</dbReference>
<keyword evidence="8" id="KW-0812">Transmembrane</keyword>
<dbReference type="SUPFAM" id="SSF47384">
    <property type="entry name" value="Homodimeric domain of signal transducing histidine kinase"/>
    <property type="match status" value="1"/>
</dbReference>
<dbReference type="CDD" id="cd16922">
    <property type="entry name" value="HATPase_EvgS-ArcB-TorS-like"/>
    <property type="match status" value="1"/>
</dbReference>
<keyword evidence="8" id="KW-1133">Transmembrane helix</keyword>
<dbReference type="EC" id="2.7.13.3" evidence="2"/>
<evidence type="ECO:0000256" key="5">
    <source>
        <dbReference type="ARBA" id="ARBA00022777"/>
    </source>
</evidence>
<evidence type="ECO:0000256" key="1">
    <source>
        <dbReference type="ARBA" id="ARBA00000085"/>
    </source>
</evidence>
<dbReference type="SMART" id="SM00387">
    <property type="entry name" value="HATPase_c"/>
    <property type="match status" value="1"/>
</dbReference>
<evidence type="ECO:0000256" key="4">
    <source>
        <dbReference type="ARBA" id="ARBA00022679"/>
    </source>
</evidence>
<evidence type="ECO:0000313" key="11">
    <source>
        <dbReference type="EMBL" id="CUH63687.1"/>
    </source>
</evidence>
<dbReference type="Proteomes" id="UP000051587">
    <property type="component" value="Unassembled WGS sequence"/>
</dbReference>
<feature type="transmembrane region" description="Helical" evidence="8">
    <location>
        <begin position="27"/>
        <end position="46"/>
    </location>
</feature>
<organism evidence="11 12">
    <name type="scientific">Thalassovita gelatinovora</name>
    <name type="common">Thalassobius gelatinovorus</name>
    <dbReference type="NCBI Taxonomy" id="53501"/>
    <lineage>
        <taxon>Bacteria</taxon>
        <taxon>Pseudomonadati</taxon>
        <taxon>Pseudomonadota</taxon>
        <taxon>Alphaproteobacteria</taxon>
        <taxon>Rhodobacterales</taxon>
        <taxon>Roseobacteraceae</taxon>
        <taxon>Thalassovita</taxon>
    </lineage>
</organism>
<feature type="domain" description="Histidine kinase" evidence="9">
    <location>
        <begin position="243"/>
        <end position="464"/>
    </location>
</feature>
<dbReference type="InterPro" id="IPR005467">
    <property type="entry name" value="His_kinase_dom"/>
</dbReference>
<dbReference type="InterPro" id="IPR036890">
    <property type="entry name" value="HATPase_C_sf"/>
</dbReference>
<keyword evidence="3 7" id="KW-0597">Phosphoprotein</keyword>
<comment type="catalytic activity">
    <reaction evidence="1">
        <text>ATP + protein L-histidine = ADP + protein N-phospho-L-histidine.</text>
        <dbReference type="EC" id="2.7.13.3"/>
    </reaction>
</comment>
<keyword evidence="6" id="KW-0902">Two-component regulatory system</keyword>
<dbReference type="PROSITE" id="PS50109">
    <property type="entry name" value="HIS_KIN"/>
    <property type="match status" value="1"/>
</dbReference>
<gene>
    <name evidence="11" type="primary">luxQ_1</name>
    <name evidence="11" type="ORF">TG4357_00827</name>
</gene>
<evidence type="ECO:0000256" key="8">
    <source>
        <dbReference type="SAM" id="Phobius"/>
    </source>
</evidence>
<dbReference type="Pfam" id="PF00072">
    <property type="entry name" value="Response_reg"/>
    <property type="match status" value="1"/>
</dbReference>
<protein>
    <recommendedName>
        <fullName evidence="2">histidine kinase</fullName>
        <ecNumber evidence="2">2.7.13.3</ecNumber>
    </recommendedName>
</protein>
<dbReference type="InterPro" id="IPR011006">
    <property type="entry name" value="CheY-like_superfamily"/>
</dbReference>
<accession>A0A0P1F6Q1</accession>
<dbReference type="Pfam" id="PF00512">
    <property type="entry name" value="HisKA"/>
    <property type="match status" value="1"/>
</dbReference>
<dbReference type="FunFam" id="3.30.565.10:FF:000010">
    <property type="entry name" value="Sensor histidine kinase RcsC"/>
    <property type="match status" value="1"/>
</dbReference>
<dbReference type="SMART" id="SM00448">
    <property type="entry name" value="REC"/>
    <property type="match status" value="1"/>
</dbReference>
<dbReference type="Gene3D" id="1.10.287.130">
    <property type="match status" value="1"/>
</dbReference>
<dbReference type="InterPro" id="IPR004358">
    <property type="entry name" value="Sig_transdc_His_kin-like_C"/>
</dbReference>